<dbReference type="InterPro" id="IPR036412">
    <property type="entry name" value="HAD-like_sf"/>
</dbReference>
<sequence length="248" mass="29057">MARKVKLVIFDLDNTLFSFNNLWIKANKDTFEEYTLFKDIEYSDFMKLYKKYDLYFWKQHDEGIITLDELRELRLIKTLKHFDIDISHAEANKYFQSFFTKLLSSITVNRKINDLLLSLKENVNIAILTNGKLKEQNTKIDNLDIRSIFEKNIFISQNIGYEKPDPKAFLNVTSNLNVNPEECLFIGDSFKNDILGALDVNMAAIWLTNSDKDTELYKKNGLCGCEDNIEVLLKKLLNDEYKDFTINN</sequence>
<dbReference type="Gene3D" id="1.10.150.240">
    <property type="entry name" value="Putative phosphatase, domain 2"/>
    <property type="match status" value="1"/>
</dbReference>
<dbReference type="SFLD" id="SFLDG01129">
    <property type="entry name" value="C1.5:_HAD__Beta-PGM__Phosphata"/>
    <property type="match status" value="1"/>
</dbReference>
<keyword evidence="2" id="KW-0479">Metal-binding</keyword>
<evidence type="ECO:0000256" key="2">
    <source>
        <dbReference type="ARBA" id="ARBA00022723"/>
    </source>
</evidence>
<dbReference type="GeneID" id="93670585"/>
<dbReference type="Proteomes" id="UP000291949">
    <property type="component" value="Unassembled WGS sequence"/>
</dbReference>
<accession>A0A7X9ZIF7</accession>
<dbReference type="Gene3D" id="3.40.50.1000">
    <property type="entry name" value="HAD superfamily/HAD-like"/>
    <property type="match status" value="1"/>
</dbReference>
<dbReference type="PANTHER" id="PTHR46470:SF2">
    <property type="entry name" value="GLYCERALDEHYDE 3-PHOSPHATE PHOSPHATASE"/>
    <property type="match status" value="1"/>
</dbReference>
<evidence type="ECO:0000313" key="6">
    <source>
        <dbReference type="EMBL" id="NMK98679.1"/>
    </source>
</evidence>
<dbReference type="InterPro" id="IPR023214">
    <property type="entry name" value="HAD_sf"/>
</dbReference>
<evidence type="ECO:0000313" key="10">
    <source>
        <dbReference type="Proteomes" id="UP000550736"/>
    </source>
</evidence>
<dbReference type="SUPFAM" id="SSF56784">
    <property type="entry name" value="HAD-like"/>
    <property type="match status" value="1"/>
</dbReference>
<dbReference type="GO" id="GO:0046872">
    <property type="term" value="F:metal ion binding"/>
    <property type="evidence" value="ECO:0007669"/>
    <property type="project" value="UniProtKB-KW"/>
</dbReference>
<evidence type="ECO:0000256" key="4">
    <source>
        <dbReference type="ARBA" id="ARBA00022842"/>
    </source>
</evidence>
<gene>
    <name evidence="7" type="ORF">EQ811_09310</name>
    <name evidence="6" type="ORF">HHM13_11485</name>
    <name evidence="5" type="ORF">HHM24_11565</name>
</gene>
<dbReference type="InterPro" id="IPR006439">
    <property type="entry name" value="HAD-SF_hydro_IA"/>
</dbReference>
<dbReference type="NCBIfam" id="TIGR01509">
    <property type="entry name" value="HAD-SF-IA-v3"/>
    <property type="match status" value="1"/>
</dbReference>
<dbReference type="NCBIfam" id="TIGR01549">
    <property type="entry name" value="HAD-SF-IA-v1"/>
    <property type="match status" value="1"/>
</dbReference>
<dbReference type="InterPro" id="IPR051400">
    <property type="entry name" value="HAD-like_hydrolase"/>
</dbReference>
<name>A0A7X9ZIF7_STACP</name>
<dbReference type="InterPro" id="IPR023198">
    <property type="entry name" value="PGP-like_dom2"/>
</dbReference>
<evidence type="ECO:0000313" key="9">
    <source>
        <dbReference type="Proteomes" id="UP000538955"/>
    </source>
</evidence>
<organism evidence="7 8">
    <name type="scientific">Staphylococcus capitis</name>
    <dbReference type="NCBI Taxonomy" id="29388"/>
    <lineage>
        <taxon>Bacteria</taxon>
        <taxon>Bacillati</taxon>
        <taxon>Bacillota</taxon>
        <taxon>Bacilli</taxon>
        <taxon>Bacillales</taxon>
        <taxon>Staphylococcaceae</taxon>
        <taxon>Staphylococcus</taxon>
    </lineage>
</organism>
<proteinExistence type="predicted"/>
<dbReference type="GO" id="GO:0044281">
    <property type="term" value="P:small molecule metabolic process"/>
    <property type="evidence" value="ECO:0007669"/>
    <property type="project" value="UniProtKB-ARBA"/>
</dbReference>
<dbReference type="EMBL" id="JABBMI010000091">
    <property type="protein sequence ID" value="NMK55350.1"/>
    <property type="molecule type" value="Genomic_DNA"/>
</dbReference>
<dbReference type="PRINTS" id="PR00413">
    <property type="entry name" value="HADHALOGNASE"/>
</dbReference>
<dbReference type="Proteomes" id="UP000550736">
    <property type="component" value="Unassembled WGS sequence"/>
</dbReference>
<keyword evidence="4" id="KW-0460">Magnesium</keyword>
<dbReference type="PANTHER" id="PTHR46470">
    <property type="entry name" value="N-ACYLNEURAMINATE-9-PHOSPHATASE"/>
    <property type="match status" value="1"/>
</dbReference>
<keyword evidence="3 7" id="KW-0378">Hydrolase</keyword>
<evidence type="ECO:0000256" key="3">
    <source>
        <dbReference type="ARBA" id="ARBA00022801"/>
    </source>
</evidence>
<evidence type="ECO:0000256" key="1">
    <source>
        <dbReference type="ARBA" id="ARBA00001946"/>
    </source>
</evidence>
<protein>
    <submittedName>
        <fullName evidence="7">HAD family hydrolase</fullName>
    </submittedName>
</protein>
<comment type="cofactor">
    <cofactor evidence="1">
        <name>Mg(2+)</name>
        <dbReference type="ChEBI" id="CHEBI:18420"/>
    </cofactor>
</comment>
<dbReference type="Pfam" id="PF00702">
    <property type="entry name" value="Hydrolase"/>
    <property type="match status" value="1"/>
</dbReference>
<dbReference type="AlphaFoldDB" id="A0A7X9ZIF7"/>
<dbReference type="SFLD" id="SFLDS00003">
    <property type="entry name" value="Haloacid_Dehalogenase"/>
    <property type="match status" value="1"/>
</dbReference>
<dbReference type="RefSeq" id="WP_002434512.1">
    <property type="nucleotide sequence ID" value="NZ_AP014956.1"/>
</dbReference>
<evidence type="ECO:0000313" key="8">
    <source>
        <dbReference type="Proteomes" id="UP000291949"/>
    </source>
</evidence>
<dbReference type="EMBL" id="SCHC01000003">
    <property type="protein sequence ID" value="TBW76035.1"/>
    <property type="molecule type" value="Genomic_DNA"/>
</dbReference>
<dbReference type="GO" id="GO:0016791">
    <property type="term" value="F:phosphatase activity"/>
    <property type="evidence" value="ECO:0007669"/>
    <property type="project" value="TreeGrafter"/>
</dbReference>
<comment type="caution">
    <text evidence="7">The sequence shown here is derived from an EMBL/GenBank/DDBJ whole genome shotgun (WGS) entry which is preliminary data.</text>
</comment>
<evidence type="ECO:0000313" key="5">
    <source>
        <dbReference type="EMBL" id="NMK55350.1"/>
    </source>
</evidence>
<reference evidence="7 8" key="1">
    <citation type="journal article" date="2019" name="Sci. Transl. Med.">
        <title>Quorum sensing between bacterial species on the skin protects against epidermal injury in atopic dermatitis.</title>
        <authorList>
            <person name="Williams M.R."/>
        </authorList>
    </citation>
    <scope>NUCLEOTIDE SEQUENCE [LARGE SCALE GENOMIC DNA]</scope>
    <source>
        <strain evidence="7 8">H8</strain>
    </source>
</reference>
<dbReference type="EMBL" id="JABBLX010000055">
    <property type="protein sequence ID" value="NMK98679.1"/>
    <property type="molecule type" value="Genomic_DNA"/>
</dbReference>
<reference evidence="9 10" key="2">
    <citation type="submission" date="2020-04" db="EMBL/GenBank/DDBJ databases">
        <title>The Epidemiology and Molecular Characteristics of Linezolid-Resistant Staphylococcus capitis in Huashan Hospital, Shanghai.</title>
        <authorList>
            <person name="Ding L."/>
            <person name="Li P."/>
            <person name="Yang Y."/>
            <person name="Lin D."/>
            <person name="Xu X."/>
        </authorList>
    </citation>
    <scope>NUCLEOTIDE SEQUENCE [LARGE SCALE GENOMIC DNA]</scope>
    <source>
        <strain evidence="6 10">12-86</strain>
        <strain evidence="5 9">17-84</strain>
    </source>
</reference>
<dbReference type="Proteomes" id="UP000538955">
    <property type="component" value="Unassembled WGS sequence"/>
</dbReference>
<keyword evidence="9" id="KW-1185">Reference proteome</keyword>
<evidence type="ECO:0000313" key="7">
    <source>
        <dbReference type="EMBL" id="TBW76035.1"/>
    </source>
</evidence>